<dbReference type="RefSeq" id="XP_001887624.1">
    <property type="nucleotide sequence ID" value="XM_001887589.1"/>
</dbReference>
<protein>
    <submittedName>
        <fullName evidence="2">Predicted protein</fullName>
    </submittedName>
</protein>
<keyword evidence="1" id="KW-0812">Transmembrane</keyword>
<evidence type="ECO:0000313" key="2">
    <source>
        <dbReference type="EMBL" id="EDR01811.1"/>
    </source>
</evidence>
<gene>
    <name evidence="2" type="ORF">LACBIDRAFT_310515</name>
</gene>
<dbReference type="GeneID" id="6083264"/>
<dbReference type="Proteomes" id="UP000001194">
    <property type="component" value="Unassembled WGS sequence"/>
</dbReference>
<organism evidence="3">
    <name type="scientific">Laccaria bicolor (strain S238N-H82 / ATCC MYA-4686)</name>
    <name type="common">Bicoloured deceiver</name>
    <name type="synonym">Laccaria laccata var. bicolor</name>
    <dbReference type="NCBI Taxonomy" id="486041"/>
    <lineage>
        <taxon>Eukaryota</taxon>
        <taxon>Fungi</taxon>
        <taxon>Dikarya</taxon>
        <taxon>Basidiomycota</taxon>
        <taxon>Agaricomycotina</taxon>
        <taxon>Agaricomycetes</taxon>
        <taxon>Agaricomycetidae</taxon>
        <taxon>Agaricales</taxon>
        <taxon>Agaricineae</taxon>
        <taxon>Hydnangiaceae</taxon>
        <taxon>Laccaria</taxon>
    </lineage>
</organism>
<name>B0DUI3_LACBS</name>
<accession>B0DUI3</accession>
<reference evidence="2 3" key="1">
    <citation type="journal article" date="2008" name="Nature">
        <title>The genome of Laccaria bicolor provides insights into mycorrhizal symbiosis.</title>
        <authorList>
            <person name="Martin F."/>
            <person name="Aerts A."/>
            <person name="Ahren D."/>
            <person name="Brun A."/>
            <person name="Danchin E.G.J."/>
            <person name="Duchaussoy F."/>
            <person name="Gibon J."/>
            <person name="Kohler A."/>
            <person name="Lindquist E."/>
            <person name="Pereda V."/>
            <person name="Salamov A."/>
            <person name="Shapiro H.J."/>
            <person name="Wuyts J."/>
            <person name="Blaudez D."/>
            <person name="Buee M."/>
            <person name="Brokstein P."/>
            <person name="Canbaeck B."/>
            <person name="Cohen D."/>
            <person name="Courty P.E."/>
            <person name="Coutinho P.M."/>
            <person name="Delaruelle C."/>
            <person name="Detter J.C."/>
            <person name="Deveau A."/>
            <person name="DiFazio S."/>
            <person name="Duplessis S."/>
            <person name="Fraissinet-Tachet L."/>
            <person name="Lucic E."/>
            <person name="Frey-Klett P."/>
            <person name="Fourrey C."/>
            <person name="Feussner I."/>
            <person name="Gay G."/>
            <person name="Grimwood J."/>
            <person name="Hoegger P.J."/>
            <person name="Jain P."/>
            <person name="Kilaru S."/>
            <person name="Labbe J."/>
            <person name="Lin Y.C."/>
            <person name="Legue V."/>
            <person name="Le Tacon F."/>
            <person name="Marmeisse R."/>
            <person name="Melayah D."/>
            <person name="Montanini B."/>
            <person name="Muratet M."/>
            <person name="Nehls U."/>
            <person name="Niculita-Hirzel H."/>
            <person name="Oudot-Le Secq M.P."/>
            <person name="Peter M."/>
            <person name="Quesneville H."/>
            <person name="Rajashekar B."/>
            <person name="Reich M."/>
            <person name="Rouhier N."/>
            <person name="Schmutz J."/>
            <person name="Yin T."/>
            <person name="Chalot M."/>
            <person name="Henrissat B."/>
            <person name="Kuees U."/>
            <person name="Lucas S."/>
            <person name="Van de Peer Y."/>
            <person name="Podila G.K."/>
            <person name="Polle A."/>
            <person name="Pukkila P.J."/>
            <person name="Richardson P.M."/>
            <person name="Rouze P."/>
            <person name="Sanders I.R."/>
            <person name="Stajich J.E."/>
            <person name="Tunlid A."/>
            <person name="Tuskan G."/>
            <person name="Grigoriev I.V."/>
        </authorList>
    </citation>
    <scope>NUCLEOTIDE SEQUENCE [LARGE SCALE GENOMIC DNA]</scope>
    <source>
        <strain evidence="3">S238N-H82 / ATCC MYA-4686</strain>
    </source>
</reference>
<proteinExistence type="predicted"/>
<dbReference type="InParanoid" id="B0DUI3"/>
<sequence length="190" mass="20813">MSLWSSSQDLKSFNWCVFIQVQSLSLLQRAVCETQSTLSNTDSRTSASRSPLLTWGHFARVSLAVHLLAAWGKTLCLCRAYGFAAIITCICFECLFFAILAIPLSCLAGIPSSFLRAFCLVIYTSHTPLSFVPLASPTSFRSACTFLLRIWSVAPYWRHLSTPQSSGERTSLQSASSLAKFAGLCPARLA</sequence>
<evidence type="ECO:0000313" key="3">
    <source>
        <dbReference type="Proteomes" id="UP000001194"/>
    </source>
</evidence>
<dbReference type="HOGENOM" id="CLU_1428242_0_0_1"/>
<dbReference type="KEGG" id="lbc:LACBIDRAFT_310515"/>
<evidence type="ECO:0000256" key="1">
    <source>
        <dbReference type="SAM" id="Phobius"/>
    </source>
</evidence>
<dbReference type="EMBL" id="DS547136">
    <property type="protein sequence ID" value="EDR01811.1"/>
    <property type="molecule type" value="Genomic_DNA"/>
</dbReference>
<keyword evidence="3" id="KW-1185">Reference proteome</keyword>
<feature type="transmembrane region" description="Helical" evidence="1">
    <location>
        <begin position="83"/>
        <end position="102"/>
    </location>
</feature>
<keyword evidence="1" id="KW-1133">Transmembrane helix</keyword>
<dbReference type="AlphaFoldDB" id="B0DUI3"/>
<keyword evidence="1" id="KW-0472">Membrane</keyword>